<evidence type="ECO:0000313" key="2">
    <source>
        <dbReference type="EMBL" id="PIP86819.1"/>
    </source>
</evidence>
<dbReference type="SUPFAM" id="SSF57884">
    <property type="entry name" value="Ada DNA repair protein, N-terminal domain (N-Ada 10)"/>
    <property type="match status" value="1"/>
</dbReference>
<feature type="transmembrane region" description="Helical" evidence="1">
    <location>
        <begin position="16"/>
        <end position="36"/>
    </location>
</feature>
<keyword evidence="1" id="KW-0812">Transmembrane</keyword>
<comment type="caution">
    <text evidence="2">The sequence shown here is derived from an EMBL/GenBank/DDBJ whole genome shotgun (WGS) entry which is preliminary data.</text>
</comment>
<dbReference type="Proteomes" id="UP000231276">
    <property type="component" value="Unassembled WGS sequence"/>
</dbReference>
<dbReference type="Gene3D" id="3.40.10.10">
    <property type="entry name" value="DNA Methylphosphotriester Repair Domain"/>
    <property type="match status" value="1"/>
</dbReference>
<gene>
    <name evidence="2" type="ORF">COW82_00055</name>
</gene>
<evidence type="ECO:0000256" key="1">
    <source>
        <dbReference type="SAM" id="Phobius"/>
    </source>
</evidence>
<reference evidence="2 3" key="1">
    <citation type="submission" date="2017-09" db="EMBL/GenBank/DDBJ databases">
        <title>Depth-based differentiation of microbial function through sediment-hosted aquifers and enrichment of novel symbionts in the deep terrestrial subsurface.</title>
        <authorList>
            <person name="Probst A.J."/>
            <person name="Ladd B."/>
            <person name="Jarett J.K."/>
            <person name="Geller-Mcgrath D.E."/>
            <person name="Sieber C.M."/>
            <person name="Emerson J.B."/>
            <person name="Anantharaman K."/>
            <person name="Thomas B.C."/>
            <person name="Malmstrom R."/>
            <person name="Stieglmeier M."/>
            <person name="Klingl A."/>
            <person name="Woyke T."/>
            <person name="Ryan C.M."/>
            <person name="Banfield J.F."/>
        </authorList>
    </citation>
    <scope>NUCLEOTIDE SEQUENCE [LARGE SCALE GENOMIC DNA]</scope>
    <source>
        <strain evidence="2">CG22_combo_CG10-13_8_21_14_all_43_18</strain>
    </source>
</reference>
<proteinExistence type="predicted"/>
<sequence length="126" mass="13583">MSVKDLVQKIKIKNELFTALIITLVAFVSFGLGRLSKLEEKRPAIKIINSASAVSSGGAVSQENNGVGKTLLPVGGNYVASKNGSKYHLPWCSGAERIKEENKIWFENKEEAEKAGYTPAGNCKGI</sequence>
<name>A0A2H0DYN7_9BACT</name>
<organism evidence="2 3">
    <name type="scientific">Candidatus Campbellbacteria bacterium CG22_combo_CG10-13_8_21_14_all_43_18</name>
    <dbReference type="NCBI Taxonomy" id="1974530"/>
    <lineage>
        <taxon>Bacteria</taxon>
        <taxon>Candidatus Campbelliibacteriota</taxon>
    </lineage>
</organism>
<dbReference type="AlphaFoldDB" id="A0A2H0DYN7"/>
<keyword evidence="1" id="KW-1133">Transmembrane helix</keyword>
<evidence type="ECO:0008006" key="4">
    <source>
        <dbReference type="Google" id="ProtNLM"/>
    </source>
</evidence>
<dbReference type="InterPro" id="IPR035451">
    <property type="entry name" value="Ada-like_dom_sf"/>
</dbReference>
<protein>
    <recommendedName>
        <fullName evidence="4">Ada DNA repair metal-binding domain-containing protein</fullName>
    </recommendedName>
</protein>
<evidence type="ECO:0000313" key="3">
    <source>
        <dbReference type="Proteomes" id="UP000231276"/>
    </source>
</evidence>
<dbReference type="EMBL" id="PCTS01000001">
    <property type="protein sequence ID" value="PIP86819.1"/>
    <property type="molecule type" value="Genomic_DNA"/>
</dbReference>
<accession>A0A2H0DYN7</accession>
<keyword evidence="1" id="KW-0472">Membrane</keyword>